<reference evidence="3 4" key="1">
    <citation type="submission" date="2015-11" db="EMBL/GenBank/DDBJ databases">
        <title>Genomic analysis of 38 Legionella species identifies large and diverse effector repertoires.</title>
        <authorList>
            <person name="Burstein D."/>
            <person name="Amaro F."/>
            <person name="Zusman T."/>
            <person name="Lifshitz Z."/>
            <person name="Cohen O."/>
            <person name="Gilbert J.A."/>
            <person name="Pupko T."/>
            <person name="Shuman H.A."/>
            <person name="Segal G."/>
        </authorList>
    </citation>
    <scope>NUCLEOTIDE SEQUENCE [LARGE SCALE GENOMIC DNA]</scope>
    <source>
        <strain evidence="3 4">ATCC 49180</strain>
    </source>
</reference>
<feature type="coiled-coil region" evidence="1">
    <location>
        <begin position="811"/>
        <end position="874"/>
    </location>
</feature>
<evidence type="ECO:0000256" key="1">
    <source>
        <dbReference type="SAM" id="Coils"/>
    </source>
</evidence>
<comment type="caution">
    <text evidence="3">The sequence shown here is derived from an EMBL/GenBank/DDBJ whole genome shotgun (WGS) entry which is preliminary data.</text>
</comment>
<feature type="compositionally biased region" description="Polar residues" evidence="2">
    <location>
        <begin position="1170"/>
        <end position="1183"/>
    </location>
</feature>
<evidence type="ECO:0000256" key="2">
    <source>
        <dbReference type="SAM" id="MobiDB-lite"/>
    </source>
</evidence>
<feature type="region of interest" description="Disordered" evidence="2">
    <location>
        <begin position="1161"/>
        <end position="1183"/>
    </location>
</feature>
<dbReference type="PATRIC" id="fig|40335.7.peg.1898"/>
<sequence>MAKKNKEFLLALKNTRALRGAVKNDRDRALEAILIANETDQAAFEKAVLDHKVFWGTIDGPNLSNLVKRPSMMGGYDYLELGDTTDTFKLMKLQAAEERVKFALEGAPDDVLIGILTADMTGNGKELRKYLETKQNSLGLRFDTIPGWNQDNEEILTKTALNNIRTEAANQLLLKALAKPGITDPKLFDDLVKAHTPPADIEKIKAAAKALIDAGGIDLHGAPPEAFTDALTVDLSPEIVDTATKNRDKLLDAAAVAKFYEQKVKDEHILGLEASLKKAPEALLDDLLNPLVAGHLELDPDTLGRIRALQAGEKKTIGAKVQKELCERFIQAELEQRPTIADVKHVADLLNSNLGGIVAPLKALAPSLGDDNIINKAIPDDNNIVKFKVALLKHRLNDMALGDLQTLDKATKPEDFAKKFATLLGKDTANHDTKLDFLKPEHINGAGGLREIIRGRLGNLKRDERTTEFEAKVEALARFGKDAHPALIAVFKDLPNKKQLEILSEPQKLLLIINAKSESEIQSYLGKENKSGGVLVVDRLIAENERVALLRQIYNPAIAKVLAGLDLTLTQTQIDNINVALLNHRALDVTGIANYKTLIDDIRAAVNVPANTDAFYQAFSFTDYNANVMAPDTTVADAVKGQHLNNRPLLVALHGATLNAAQKELVKVLLRVGEAIPDMDSDVNIQSVYNDKFKGSPSVHTFLDKLITGVTPQDKALKEKISRELTPDVYSKLRGDYYDEVIARGSQQQKLSLVEGLNNFLKGVQESKPTIKEYKKHLKALTQNLESLPYLYSGANEAKAKKKAEKMLGDYKAFEKQCDTLIEHLAAAKRDLQVRLDHTPIPVTDHSPDREKLIKELTELHAKLKAEIEFIDEQLPYFHEVKKQISGKDGAIAKIEGIMSHKLTAMVETTNISYSEVAKSEIKTAAFQKKAGATEVDLTEGQSNLDTDSPTFKLEKIPEKGKVRCVDMVHVKATPTQADPNKTTEYTGRIAIDYHPSSPTSTLSGKGVTQSRPVKVSIVTAMKDKDYLAEQMMEAAKNLLKDWDGKSPIKLKGVHGKDTELAHLWTAVCVLGEHHPKFSRDKVQIVGTSSFRPDSQRNWRGYTEGSLYNKVYKGSAKGLVEEKVNEFKQLVDDKKRKEVDEGLSKANQLWKDKLSGIEQKVNKDVEVQGPMQSRLSMNRSEED</sequence>
<dbReference type="STRING" id="40335.Ltuc_1788"/>
<organism evidence="3 4">
    <name type="scientific">Legionella tucsonensis</name>
    <dbReference type="NCBI Taxonomy" id="40335"/>
    <lineage>
        <taxon>Bacteria</taxon>
        <taxon>Pseudomonadati</taxon>
        <taxon>Pseudomonadota</taxon>
        <taxon>Gammaproteobacteria</taxon>
        <taxon>Legionellales</taxon>
        <taxon>Legionellaceae</taxon>
        <taxon>Legionella</taxon>
    </lineage>
</organism>
<evidence type="ECO:0000313" key="3">
    <source>
        <dbReference type="EMBL" id="KTD73941.1"/>
    </source>
</evidence>
<name>A0A0W0ZXY3_9GAMM</name>
<proteinExistence type="predicted"/>
<dbReference type="RefSeq" id="WP_058520931.1">
    <property type="nucleotide sequence ID" value="NZ_CAAAIP010000009.1"/>
</dbReference>
<dbReference type="OrthoDB" id="5653987at2"/>
<keyword evidence="1" id="KW-0175">Coiled coil</keyword>
<keyword evidence="4" id="KW-1185">Reference proteome</keyword>
<dbReference type="AlphaFoldDB" id="A0A0W0ZXY3"/>
<gene>
    <name evidence="3" type="ORF">Ltuc_1788</name>
</gene>
<dbReference type="EMBL" id="LNZA01000001">
    <property type="protein sequence ID" value="KTD73941.1"/>
    <property type="molecule type" value="Genomic_DNA"/>
</dbReference>
<evidence type="ECO:0000313" key="4">
    <source>
        <dbReference type="Proteomes" id="UP000054693"/>
    </source>
</evidence>
<protein>
    <submittedName>
        <fullName evidence="3">Interaptin</fullName>
    </submittedName>
</protein>
<accession>A0A0W0ZXY3</accession>
<dbReference type="Proteomes" id="UP000054693">
    <property type="component" value="Unassembled WGS sequence"/>
</dbReference>